<organism evidence="6">
    <name type="scientific">Aureoumbra lagunensis</name>
    <dbReference type="NCBI Taxonomy" id="44058"/>
    <lineage>
        <taxon>Eukaryota</taxon>
        <taxon>Sar</taxon>
        <taxon>Stramenopiles</taxon>
        <taxon>Ochrophyta</taxon>
        <taxon>Pelagophyceae</taxon>
        <taxon>Pelagomonadales</taxon>
        <taxon>Aureoumbra</taxon>
    </lineage>
</organism>
<keyword evidence="2" id="KW-0813">Transport</keyword>
<reference evidence="6" key="1">
    <citation type="submission" date="2021-01" db="EMBL/GenBank/DDBJ databases">
        <authorList>
            <person name="Corre E."/>
            <person name="Pelletier E."/>
            <person name="Niang G."/>
            <person name="Scheremetjew M."/>
            <person name="Finn R."/>
            <person name="Kale V."/>
            <person name="Holt S."/>
            <person name="Cochrane G."/>
            <person name="Meng A."/>
            <person name="Brown T."/>
            <person name="Cohen L."/>
        </authorList>
    </citation>
    <scope>NUCLEOTIDE SEQUENCE</scope>
    <source>
        <strain evidence="6">CCMP1510</strain>
    </source>
</reference>
<name>A0A7S3NQL9_9STRA</name>
<sequence length="912" mass="101684">MAIDLRGDEKSRAMAKEVTDRLELLRERAKERAVARILKAGRDNKLQLSDVETLRREYTEKLAVAESDIGRGVTDWEQRIRSALRNLGEAKKACESITKKENTIERPIQEKESLSRESSAALKKNLETKKRNTTKQRLEELEEASTAIRNLRSLLSQLDVYAGIPAACAAIKSERRNDLRVKYRSAMELELWRASVEREVRAQRNNAHNNHELLSELAALSGILASHLASVHLATKSALDTALKTLEHGVLYFDEEQLENGVKQKTKIVAAAEIVEMHDLLRRRLFQAAQNDTDEFERLKLSAVGRDLKIEAAELIRHAARERAAKLFAKTQMALADEAQSTAQCIAGAAHKAVGDAIQIRTFFQPLLPPDWGDLILPPVEIHLVNQVTRVDIQDVQDAITLAHFFQDYEQVTSSSALTSFKHKVISKYWQQVEEQLETWFQRTTSSSTVRTDVNGALITTRPEDVFRIISSHIQVASAGFGEKKKVIALKCLEALRSDAHRSLELVEASLDQIDDLLARETFFKHKYDFLSQVNLVDNDIEPLPYNPETNSGAISHTTVSPLLSIESLCALANDALRVRDRMHALIDELSSIDKKEEEEEAQTLALKNVAADVDKDLAGLAEAAAAAAAALPFIDLREAIFATKSAPGTELWQRDDPDVADSMDSALLTLADYGKDLELWLTAPNLIHASFQVFLERLITAYVDSFISSGDPFSDADLIAMRLLRDQNKILAHFRRVSSSFDDTNLLGDETNGQQSSILDMDQVASSLQVLRDLANLVACADPIHISHDLITPILPHFKQDTPAIILALLSRHPQLNDQISPHENRDAMIGRPSSKFLTDFGSTSTRRTLLLQVRDRLNDALASSPNTHLLHEPSKRFKQFLGSSSVTSTANKRPSFSAARSLSRSKLLST</sequence>
<accession>A0A7S3NQL9</accession>
<evidence type="ECO:0000256" key="1">
    <source>
        <dbReference type="ARBA" id="ARBA00009447"/>
    </source>
</evidence>
<feature type="compositionally biased region" description="Basic and acidic residues" evidence="5">
    <location>
        <begin position="104"/>
        <end position="115"/>
    </location>
</feature>
<proteinExistence type="inferred from homology"/>
<dbReference type="GO" id="GO:0000149">
    <property type="term" value="F:SNARE binding"/>
    <property type="evidence" value="ECO:0007669"/>
    <property type="project" value="TreeGrafter"/>
</dbReference>
<dbReference type="Pfam" id="PF06046">
    <property type="entry name" value="Sec6"/>
    <property type="match status" value="1"/>
</dbReference>
<dbReference type="GO" id="GO:0051601">
    <property type="term" value="P:exocyst localization"/>
    <property type="evidence" value="ECO:0007669"/>
    <property type="project" value="TreeGrafter"/>
</dbReference>
<dbReference type="Gene3D" id="1.10.357.50">
    <property type="match status" value="1"/>
</dbReference>
<dbReference type="PANTHER" id="PTHR21292:SF1">
    <property type="entry name" value="EXOCYST COMPLEX COMPONENT 3"/>
    <property type="match status" value="1"/>
</dbReference>
<dbReference type="GO" id="GO:0006887">
    <property type="term" value="P:exocytosis"/>
    <property type="evidence" value="ECO:0007669"/>
    <property type="project" value="UniProtKB-KW"/>
</dbReference>
<dbReference type="EMBL" id="HBIJ01021089">
    <property type="protein sequence ID" value="CAE0372944.1"/>
    <property type="molecule type" value="Transcribed_RNA"/>
</dbReference>
<feature type="coiled-coil region" evidence="4">
    <location>
        <begin position="48"/>
        <end position="93"/>
    </location>
</feature>
<dbReference type="InterPro" id="IPR010326">
    <property type="entry name" value="EXOC3/Sec6"/>
</dbReference>
<evidence type="ECO:0000256" key="3">
    <source>
        <dbReference type="ARBA" id="ARBA00022483"/>
    </source>
</evidence>
<dbReference type="Gene3D" id="1.10.357.70">
    <property type="entry name" value="Exocyst complex component Sec6, C-terminal domain"/>
    <property type="match status" value="1"/>
</dbReference>
<keyword evidence="4" id="KW-0175">Coiled coil</keyword>
<evidence type="ECO:0000256" key="4">
    <source>
        <dbReference type="SAM" id="Coils"/>
    </source>
</evidence>
<dbReference type="PANTHER" id="PTHR21292">
    <property type="entry name" value="EXOCYST COMPLEX COMPONENT SEC6-RELATED"/>
    <property type="match status" value="1"/>
</dbReference>
<dbReference type="AlphaFoldDB" id="A0A7S3NQL9"/>
<evidence type="ECO:0000256" key="2">
    <source>
        <dbReference type="ARBA" id="ARBA00022448"/>
    </source>
</evidence>
<gene>
    <name evidence="6" type="ORF">ALAG00032_LOCUS13729</name>
</gene>
<evidence type="ECO:0000313" key="6">
    <source>
        <dbReference type="EMBL" id="CAE0372944.1"/>
    </source>
</evidence>
<evidence type="ECO:0000256" key="5">
    <source>
        <dbReference type="SAM" id="MobiDB-lite"/>
    </source>
</evidence>
<protein>
    <recommendedName>
        <fullName evidence="7">Exocyst complex component Sec6</fullName>
    </recommendedName>
</protein>
<comment type="similarity">
    <text evidence="1">Belongs to the SEC6 family.</text>
</comment>
<dbReference type="GO" id="GO:0000145">
    <property type="term" value="C:exocyst"/>
    <property type="evidence" value="ECO:0007669"/>
    <property type="project" value="InterPro"/>
</dbReference>
<dbReference type="InterPro" id="IPR042532">
    <property type="entry name" value="EXOC3/Sec6_C"/>
</dbReference>
<evidence type="ECO:0008006" key="7">
    <source>
        <dbReference type="Google" id="ProtNLM"/>
    </source>
</evidence>
<keyword evidence="3" id="KW-0268">Exocytosis</keyword>
<feature type="region of interest" description="Disordered" evidence="5">
    <location>
        <begin position="104"/>
        <end position="124"/>
    </location>
</feature>